<dbReference type="GO" id="GO:0000166">
    <property type="term" value="F:nucleotide binding"/>
    <property type="evidence" value="ECO:0007669"/>
    <property type="project" value="UniProtKB-KW"/>
</dbReference>
<protein>
    <recommendedName>
        <fullName evidence="1">bis(5'-nucleosyl)-tetraphosphatase (symmetrical)</fullName>
        <ecNumber evidence="1">3.6.1.41</ecNumber>
    </recommendedName>
</protein>
<dbReference type="EC" id="3.6.1.41" evidence="1"/>
<dbReference type="InterPro" id="IPR051094">
    <property type="entry name" value="Diverse_Catalytic_Enzymes"/>
</dbReference>
<evidence type="ECO:0000256" key="4">
    <source>
        <dbReference type="ARBA" id="ARBA00022801"/>
    </source>
</evidence>
<evidence type="ECO:0000256" key="6">
    <source>
        <dbReference type="ARBA" id="ARBA00049417"/>
    </source>
</evidence>
<dbReference type="InterPro" id="IPR006674">
    <property type="entry name" value="HD_domain"/>
</dbReference>
<accession>A0A645ATG2</accession>
<dbReference type="InterPro" id="IPR005249">
    <property type="entry name" value="YqeK"/>
</dbReference>
<dbReference type="Pfam" id="PF01966">
    <property type="entry name" value="HD"/>
    <property type="match status" value="1"/>
</dbReference>
<keyword evidence="5" id="KW-0408">Iron</keyword>
<dbReference type="PANTHER" id="PTHR35795:SF1">
    <property type="entry name" value="BIS(5'-NUCLEOSYL)-TETRAPHOSPHATASE, SYMMETRICAL"/>
    <property type="match status" value="1"/>
</dbReference>
<dbReference type="CDD" id="cd00077">
    <property type="entry name" value="HDc"/>
    <property type="match status" value="1"/>
</dbReference>
<keyword evidence="3" id="KW-0547">Nucleotide-binding</keyword>
<organism evidence="8">
    <name type="scientific">bioreactor metagenome</name>
    <dbReference type="NCBI Taxonomy" id="1076179"/>
    <lineage>
        <taxon>unclassified sequences</taxon>
        <taxon>metagenomes</taxon>
        <taxon>ecological metagenomes</taxon>
    </lineage>
</organism>
<evidence type="ECO:0000256" key="5">
    <source>
        <dbReference type="ARBA" id="ARBA00023004"/>
    </source>
</evidence>
<comment type="catalytic activity">
    <reaction evidence="6">
        <text>P(1),P(4)-bis(5'-adenosyl) tetraphosphate + H2O = 2 ADP + 2 H(+)</text>
        <dbReference type="Rhea" id="RHEA:24252"/>
        <dbReference type="ChEBI" id="CHEBI:15377"/>
        <dbReference type="ChEBI" id="CHEBI:15378"/>
        <dbReference type="ChEBI" id="CHEBI:58141"/>
        <dbReference type="ChEBI" id="CHEBI:456216"/>
        <dbReference type="EC" id="3.6.1.41"/>
    </reaction>
</comment>
<dbReference type="SMART" id="SM00471">
    <property type="entry name" value="HDc"/>
    <property type="match status" value="1"/>
</dbReference>
<dbReference type="PANTHER" id="PTHR35795">
    <property type="entry name" value="SLR1885 PROTEIN"/>
    <property type="match status" value="1"/>
</dbReference>
<dbReference type="SUPFAM" id="SSF109604">
    <property type="entry name" value="HD-domain/PDEase-like"/>
    <property type="match status" value="1"/>
</dbReference>
<sequence length="196" mass="22709">MYKQDEIRLESLLRVSLKPSRWKHTLRCREMAVRLAQKHQCSPERVSLAALCHDAFRDFSPAQWVFLAKEYGLRVDPVEKQAPVLLHGPLAAAYLEQTCSTFDAEMLEAVRYHTGGNRIFCDLGKILFLADGMEPGRTFPERQRIEQLAFQNLDEACYQMLESQLSFLNMHKLICHPDSQIWFNELILKRKNGVSI</sequence>
<dbReference type="GO" id="GO:0008803">
    <property type="term" value="F:bis(5'-nucleosyl)-tetraphosphatase (symmetrical) activity"/>
    <property type="evidence" value="ECO:0007669"/>
    <property type="project" value="UniProtKB-EC"/>
</dbReference>
<feature type="domain" description="HD/PDEase" evidence="7">
    <location>
        <begin position="17"/>
        <end position="145"/>
    </location>
</feature>
<reference evidence="8" key="1">
    <citation type="submission" date="2019-08" db="EMBL/GenBank/DDBJ databases">
        <authorList>
            <person name="Kucharzyk K."/>
            <person name="Murdoch R.W."/>
            <person name="Higgins S."/>
            <person name="Loffler F."/>
        </authorList>
    </citation>
    <scope>NUCLEOTIDE SEQUENCE</scope>
</reference>
<name>A0A645ATG2_9ZZZZ</name>
<evidence type="ECO:0000259" key="7">
    <source>
        <dbReference type="SMART" id="SM00471"/>
    </source>
</evidence>
<dbReference type="EMBL" id="VSSQ01015724">
    <property type="protein sequence ID" value="MPM56369.1"/>
    <property type="molecule type" value="Genomic_DNA"/>
</dbReference>
<evidence type="ECO:0000256" key="3">
    <source>
        <dbReference type="ARBA" id="ARBA00022741"/>
    </source>
</evidence>
<keyword evidence="4" id="KW-0378">Hydrolase</keyword>
<evidence type="ECO:0000256" key="2">
    <source>
        <dbReference type="ARBA" id="ARBA00022723"/>
    </source>
</evidence>
<dbReference type="AlphaFoldDB" id="A0A645ATG2"/>
<keyword evidence="2" id="KW-0479">Metal-binding</keyword>
<evidence type="ECO:0000256" key="1">
    <source>
        <dbReference type="ARBA" id="ARBA00012506"/>
    </source>
</evidence>
<comment type="caution">
    <text evidence="8">The sequence shown here is derived from an EMBL/GenBank/DDBJ whole genome shotgun (WGS) entry which is preliminary data.</text>
</comment>
<gene>
    <name evidence="8" type="ORF">SDC9_103171</name>
</gene>
<dbReference type="Gene3D" id="1.10.3210.10">
    <property type="entry name" value="Hypothetical protein af1432"/>
    <property type="match status" value="1"/>
</dbReference>
<dbReference type="GO" id="GO:0046872">
    <property type="term" value="F:metal ion binding"/>
    <property type="evidence" value="ECO:0007669"/>
    <property type="project" value="UniProtKB-KW"/>
</dbReference>
<dbReference type="NCBIfam" id="TIGR00488">
    <property type="entry name" value="bis(5'-nucleosyl)-tetraphosphatase (symmetrical) YqeK"/>
    <property type="match status" value="1"/>
</dbReference>
<dbReference type="InterPro" id="IPR003607">
    <property type="entry name" value="HD/PDEase_dom"/>
</dbReference>
<proteinExistence type="predicted"/>
<evidence type="ECO:0000313" key="8">
    <source>
        <dbReference type="EMBL" id="MPM56369.1"/>
    </source>
</evidence>